<dbReference type="Proteomes" id="UP000538666">
    <property type="component" value="Unassembled WGS sequence"/>
</dbReference>
<sequence>MQRREFLKASALTGATFVFSQRPGFAATSDAHVEILLDEPVATVAPAIFGHFIEHLGGVIYDGVWVGEKSKIANTGGIRTQLIERLKAIQAPVIRWPGGCFADSYDWRDGIGPRDKRPKRTDFWADEPHAEKLSNNSPVKFEPNQFGTDEFARLCKLSGAEPYIAANLRSLPAYAFDQWVEYCNSPAGSTAYADIRAQGGTRDPYNVQYWGIGNESWGCGGNFTPEQYASEYRRFQAWVPHYGLDLKFVASGPNQDDVAWTSKFFESTLHDRPIPPPWALSLHYYTDLPEALKFEVADVYPSYAKANRMERIILDHWSAMGVYDPEHRVKLVVDEYGPWYRMGTELDPSHIFGEQITMRDAIMTALTLDIFLRNADKVGMAACAQLINCINSLFLAHEDHFVNTPNYYVFHMYAAHQGGQAVRTEFSAPGVTFAAQADVHGPWDENAAEKAGSLWGLNGSASVKGKIVTVTITNPHLTDARDTEIFLRGQGSVGSVEAAVLAGDEIHAHNTFEQPDAVTAKTVQATASGKSVKVTLPPSSVTKLTVALS</sequence>
<evidence type="ECO:0000256" key="4">
    <source>
        <dbReference type="ARBA" id="ARBA00012670"/>
    </source>
</evidence>
<dbReference type="RefSeq" id="WP_050059955.1">
    <property type="nucleotide sequence ID" value="NZ_JACHEK010000012.1"/>
</dbReference>
<dbReference type="GO" id="GO:0046556">
    <property type="term" value="F:alpha-L-arabinofuranosidase activity"/>
    <property type="evidence" value="ECO:0007669"/>
    <property type="project" value="UniProtKB-EC"/>
</dbReference>
<dbReference type="PANTHER" id="PTHR43576:SF2">
    <property type="entry name" value="INTRACELLULAR EXO-ALPHA-L-ARABINOFURANOSIDASE 2"/>
    <property type="match status" value="1"/>
</dbReference>
<dbReference type="SUPFAM" id="SSF51011">
    <property type="entry name" value="Glycosyl hydrolase domain"/>
    <property type="match status" value="1"/>
</dbReference>
<keyword evidence="10" id="KW-1185">Reference proteome</keyword>
<organism evidence="9 10">
    <name type="scientific">Silvibacterium bohemicum</name>
    <dbReference type="NCBI Taxonomy" id="1577686"/>
    <lineage>
        <taxon>Bacteria</taxon>
        <taxon>Pseudomonadati</taxon>
        <taxon>Acidobacteriota</taxon>
        <taxon>Terriglobia</taxon>
        <taxon>Terriglobales</taxon>
        <taxon>Acidobacteriaceae</taxon>
        <taxon>Silvibacterium</taxon>
    </lineage>
</organism>
<dbReference type="GO" id="GO:0000272">
    <property type="term" value="P:polysaccharide catabolic process"/>
    <property type="evidence" value="ECO:0007669"/>
    <property type="project" value="TreeGrafter"/>
</dbReference>
<dbReference type="OrthoDB" id="9758333at2"/>
<dbReference type="InterPro" id="IPR055235">
    <property type="entry name" value="ASD1_cat"/>
</dbReference>
<name>A0A841K037_9BACT</name>
<dbReference type="Pfam" id="PF06964">
    <property type="entry name" value="Alpha-L-AF_C"/>
    <property type="match status" value="1"/>
</dbReference>
<dbReference type="SUPFAM" id="SSF51445">
    <property type="entry name" value="(Trans)glycosidases"/>
    <property type="match status" value="1"/>
</dbReference>
<dbReference type="Gene3D" id="3.20.20.80">
    <property type="entry name" value="Glycosidases"/>
    <property type="match status" value="1"/>
</dbReference>
<dbReference type="InterPro" id="IPR013780">
    <property type="entry name" value="Glyco_hydro_b"/>
</dbReference>
<dbReference type="Gene3D" id="2.60.40.1180">
    <property type="entry name" value="Golgi alpha-mannosidase II"/>
    <property type="match status" value="1"/>
</dbReference>
<dbReference type="AlphaFoldDB" id="A0A841K037"/>
<evidence type="ECO:0000256" key="2">
    <source>
        <dbReference type="ARBA" id="ARBA00007186"/>
    </source>
</evidence>
<comment type="subunit">
    <text evidence="3">Homohexamer; trimer of dimers.</text>
</comment>
<evidence type="ECO:0000313" key="9">
    <source>
        <dbReference type="EMBL" id="MBB6147103.1"/>
    </source>
</evidence>
<gene>
    <name evidence="9" type="ORF">HNQ77_005088</name>
</gene>
<comment type="caution">
    <text evidence="9">The sequence shown here is derived from an EMBL/GenBank/DDBJ whole genome shotgun (WGS) entry which is preliminary data.</text>
</comment>
<dbReference type="EC" id="3.2.1.55" evidence="4"/>
<dbReference type="InterPro" id="IPR017853">
    <property type="entry name" value="GH"/>
</dbReference>
<dbReference type="GO" id="GO:0046373">
    <property type="term" value="P:L-arabinose metabolic process"/>
    <property type="evidence" value="ECO:0007669"/>
    <property type="project" value="InterPro"/>
</dbReference>
<keyword evidence="7 9" id="KW-0326">Glycosidase</keyword>
<comment type="catalytic activity">
    <reaction evidence="1">
        <text>Hydrolysis of terminal non-reducing alpha-L-arabinofuranoside residues in alpha-L-arabinosides.</text>
        <dbReference type="EC" id="3.2.1.55"/>
    </reaction>
</comment>
<comment type="similarity">
    <text evidence="2">Belongs to the glycosyl hydrolase 51 family.</text>
</comment>
<dbReference type="Pfam" id="PF22848">
    <property type="entry name" value="ASD1_dom"/>
    <property type="match status" value="1"/>
</dbReference>
<keyword evidence="6" id="KW-0119">Carbohydrate metabolism</keyword>
<dbReference type="EMBL" id="JACHEK010000012">
    <property type="protein sequence ID" value="MBB6147103.1"/>
    <property type="molecule type" value="Genomic_DNA"/>
</dbReference>
<evidence type="ECO:0000256" key="7">
    <source>
        <dbReference type="ARBA" id="ARBA00023295"/>
    </source>
</evidence>
<evidence type="ECO:0000256" key="3">
    <source>
        <dbReference type="ARBA" id="ARBA00011165"/>
    </source>
</evidence>
<dbReference type="PANTHER" id="PTHR43576">
    <property type="entry name" value="ALPHA-L-ARABINOFURANOSIDASE C-RELATED"/>
    <property type="match status" value="1"/>
</dbReference>
<reference evidence="9 10" key="1">
    <citation type="submission" date="2020-08" db="EMBL/GenBank/DDBJ databases">
        <title>Genomic Encyclopedia of Type Strains, Phase IV (KMG-IV): sequencing the most valuable type-strain genomes for metagenomic binning, comparative biology and taxonomic classification.</title>
        <authorList>
            <person name="Goeker M."/>
        </authorList>
    </citation>
    <scope>NUCLEOTIDE SEQUENCE [LARGE SCALE GENOMIC DNA]</scope>
    <source>
        <strain evidence="9 10">DSM 103733</strain>
    </source>
</reference>
<accession>A0A841K037</accession>
<evidence type="ECO:0000313" key="10">
    <source>
        <dbReference type="Proteomes" id="UP000538666"/>
    </source>
</evidence>
<evidence type="ECO:0000256" key="6">
    <source>
        <dbReference type="ARBA" id="ARBA00023277"/>
    </source>
</evidence>
<dbReference type="InterPro" id="IPR010720">
    <property type="entry name" value="Alpha-L-AF_C"/>
</dbReference>
<dbReference type="SMART" id="SM00813">
    <property type="entry name" value="Alpha-L-AF_C"/>
    <property type="match status" value="1"/>
</dbReference>
<proteinExistence type="inferred from homology"/>
<feature type="domain" description="Alpha-L-arabinofuranosidase C-terminal" evidence="8">
    <location>
        <begin position="334"/>
        <end position="540"/>
    </location>
</feature>
<evidence type="ECO:0000259" key="8">
    <source>
        <dbReference type="SMART" id="SM00813"/>
    </source>
</evidence>
<evidence type="ECO:0000256" key="5">
    <source>
        <dbReference type="ARBA" id="ARBA00022801"/>
    </source>
</evidence>
<protein>
    <recommendedName>
        <fullName evidence="4">non-reducing end alpha-L-arabinofuranosidase</fullName>
        <ecNumber evidence="4">3.2.1.55</ecNumber>
    </recommendedName>
</protein>
<keyword evidence="5 9" id="KW-0378">Hydrolase</keyword>
<evidence type="ECO:0000256" key="1">
    <source>
        <dbReference type="ARBA" id="ARBA00001462"/>
    </source>
</evidence>